<keyword evidence="2" id="KW-1185">Reference proteome</keyword>
<reference evidence="1" key="1">
    <citation type="submission" date="2024-12" db="EMBL/GenBank/DDBJ databases">
        <authorList>
            <person name="Wu N."/>
        </authorList>
    </citation>
    <scope>NUCLEOTIDE SEQUENCE</scope>
    <source>
        <strain evidence="1">P15</strain>
    </source>
</reference>
<sequence>MPKNRKLLTDRDFQEALDREYPVKVFKDDHIVDSGGVIIRFDDHLVVVQSSVSQIAYHERKLCEFFEAVR</sequence>
<dbReference type="Proteomes" id="UP001631969">
    <property type="component" value="Unassembled WGS sequence"/>
</dbReference>
<dbReference type="EMBL" id="JBJURJ010000020">
    <property type="protein sequence ID" value="MFM9331630.1"/>
    <property type="molecule type" value="Genomic_DNA"/>
</dbReference>
<name>A0ACC7P5S4_9BACL</name>
<evidence type="ECO:0000313" key="2">
    <source>
        <dbReference type="Proteomes" id="UP001631969"/>
    </source>
</evidence>
<organism evidence="1 2">
    <name type="scientific">Paenibacillus mesotrionivorans</name>
    <dbReference type="NCBI Taxonomy" id="3160968"/>
    <lineage>
        <taxon>Bacteria</taxon>
        <taxon>Bacillati</taxon>
        <taxon>Bacillota</taxon>
        <taxon>Bacilli</taxon>
        <taxon>Bacillales</taxon>
        <taxon>Paenibacillaceae</taxon>
        <taxon>Paenibacillus</taxon>
    </lineage>
</organism>
<gene>
    <name evidence="1" type="ORF">ACI1P1_25350</name>
</gene>
<evidence type="ECO:0000313" key="1">
    <source>
        <dbReference type="EMBL" id="MFM9331630.1"/>
    </source>
</evidence>
<proteinExistence type="predicted"/>
<comment type="caution">
    <text evidence="1">The sequence shown here is derived from an EMBL/GenBank/DDBJ whole genome shotgun (WGS) entry which is preliminary data.</text>
</comment>
<protein>
    <submittedName>
        <fullName evidence="1">Uncharacterized protein</fullName>
    </submittedName>
</protein>
<accession>A0ACC7P5S4</accession>